<dbReference type="Proteomes" id="UP000195602">
    <property type="component" value="Unassembled WGS sequence"/>
</dbReference>
<sequence>MFHLGKGRLGSDTSSQGWLVPKALFEVLLGMETETVLLQTASLVASKTQFHFFRLCGSVPLQCFKRPREL</sequence>
<dbReference type="KEGG" id="clus:A9F13_02g04180"/>
<evidence type="ECO:0000313" key="1">
    <source>
        <dbReference type="EMBL" id="OVF10585.1"/>
    </source>
</evidence>
<name>A0AA91Q3D2_CLALS</name>
<comment type="caution">
    <text evidence="1">The sequence shown here is derived from an EMBL/GenBank/DDBJ whole genome shotgun (WGS) entry which is preliminary data.</text>
</comment>
<proteinExistence type="predicted"/>
<dbReference type="AlphaFoldDB" id="A0AA91Q3D2"/>
<gene>
    <name evidence="1" type="ORF">A9F13_02g04180</name>
</gene>
<reference evidence="1 2" key="1">
    <citation type="submission" date="2017-04" db="EMBL/GenBank/DDBJ databases">
        <title>Draft genome of the yeast Clavispora lusitaniae type strain CBS 6936.</title>
        <authorList>
            <person name="Durrens P."/>
            <person name="Klopp C."/>
            <person name="Biteau N."/>
            <person name="Fitton-Ouhabi V."/>
            <person name="Dementhon K."/>
            <person name="Accoceberry I."/>
            <person name="Sherman D.J."/>
            <person name="Noel T."/>
        </authorList>
    </citation>
    <scope>NUCLEOTIDE SEQUENCE [LARGE SCALE GENOMIC DNA]</scope>
    <source>
        <strain evidence="1 2">CBS 6936</strain>
    </source>
</reference>
<organism evidence="1 2">
    <name type="scientific">Clavispora lusitaniae</name>
    <name type="common">Candida lusitaniae</name>
    <dbReference type="NCBI Taxonomy" id="36911"/>
    <lineage>
        <taxon>Eukaryota</taxon>
        <taxon>Fungi</taxon>
        <taxon>Dikarya</taxon>
        <taxon>Ascomycota</taxon>
        <taxon>Saccharomycotina</taxon>
        <taxon>Pichiomycetes</taxon>
        <taxon>Metschnikowiaceae</taxon>
        <taxon>Clavispora</taxon>
    </lineage>
</organism>
<evidence type="ECO:0000313" key="2">
    <source>
        <dbReference type="Proteomes" id="UP000195602"/>
    </source>
</evidence>
<accession>A0AA91Q3D2</accession>
<protein>
    <submittedName>
        <fullName evidence="1">Uncharacterized protein</fullName>
    </submittedName>
</protein>
<dbReference type="EMBL" id="LYUB02000002">
    <property type="protein sequence ID" value="OVF10585.1"/>
    <property type="molecule type" value="Genomic_DNA"/>
</dbReference>